<gene>
    <name evidence="2" type="ORF">ABW06_09990</name>
</gene>
<dbReference type="EMBL" id="LDZF01000008">
    <property type="protein sequence ID" value="KMK14186.1"/>
    <property type="molecule type" value="Genomic_DNA"/>
</dbReference>
<dbReference type="STRING" id="61647.LG71_21825"/>
<accession>A0A0J5LYJ9</accession>
<dbReference type="AlphaFoldDB" id="A0A0J5LYJ9"/>
<dbReference type="Proteomes" id="UP000036196">
    <property type="component" value="Unassembled WGS sequence"/>
</dbReference>
<dbReference type="InterPro" id="IPR010131">
    <property type="entry name" value="MdtP/NodT-like"/>
</dbReference>
<dbReference type="eggNOG" id="COG1538">
    <property type="taxonomic scope" value="Bacteria"/>
</dbReference>
<proteinExistence type="predicted"/>
<comment type="caution">
    <text evidence="2">The sequence shown here is derived from an EMBL/GenBank/DDBJ whole genome shotgun (WGS) entry which is preliminary data.</text>
</comment>
<dbReference type="RefSeq" id="WP_048278879.1">
    <property type="nucleotide sequence ID" value="NZ_LDZF01000008.1"/>
</dbReference>
<feature type="signal peptide" evidence="1">
    <location>
        <begin position="1"/>
        <end position="24"/>
    </location>
</feature>
<dbReference type="GO" id="GO:0009279">
    <property type="term" value="C:cell outer membrane"/>
    <property type="evidence" value="ECO:0007669"/>
    <property type="project" value="UniProtKB-SubCell"/>
</dbReference>
<dbReference type="Gene3D" id="1.20.1600.10">
    <property type="entry name" value="Outer membrane efflux proteins (OEP)"/>
    <property type="match status" value="1"/>
</dbReference>
<keyword evidence="3" id="KW-1185">Reference proteome</keyword>
<dbReference type="SUPFAM" id="SSF56954">
    <property type="entry name" value="Outer membrane efflux proteins (OEP)"/>
    <property type="match status" value="1"/>
</dbReference>
<evidence type="ECO:0000256" key="1">
    <source>
        <dbReference type="SAM" id="SignalP"/>
    </source>
</evidence>
<evidence type="ECO:0000313" key="3">
    <source>
        <dbReference type="Proteomes" id="UP000036196"/>
    </source>
</evidence>
<dbReference type="GO" id="GO:0015562">
    <property type="term" value="F:efflux transmembrane transporter activity"/>
    <property type="evidence" value="ECO:0007669"/>
    <property type="project" value="InterPro"/>
</dbReference>
<protein>
    <submittedName>
        <fullName evidence="2">Heavy metal RND transporter</fullName>
    </submittedName>
</protein>
<dbReference type="PANTHER" id="PTHR30203:SF24">
    <property type="entry name" value="BLR4935 PROTEIN"/>
    <property type="match status" value="1"/>
</dbReference>
<reference evidence="2 3" key="1">
    <citation type="submission" date="2015-05" db="EMBL/GenBank/DDBJ databases">
        <title>Genome sequences of Pluralibacter gergoviae.</title>
        <authorList>
            <person name="Greninger A.L."/>
            <person name="Miller S."/>
        </authorList>
    </citation>
    <scope>NUCLEOTIDE SEQUENCE [LARGE SCALE GENOMIC DNA]</scope>
    <source>
        <strain evidence="2 3">JS81F13</strain>
    </source>
</reference>
<keyword evidence="1" id="KW-0732">Signal</keyword>
<organism evidence="2 3">
    <name type="scientific">Pluralibacter gergoviae</name>
    <name type="common">Enterobacter gergoviae</name>
    <dbReference type="NCBI Taxonomy" id="61647"/>
    <lineage>
        <taxon>Bacteria</taxon>
        <taxon>Pseudomonadati</taxon>
        <taxon>Pseudomonadota</taxon>
        <taxon>Gammaproteobacteria</taxon>
        <taxon>Enterobacterales</taxon>
        <taxon>Enterobacteriaceae</taxon>
        <taxon>Pluralibacter</taxon>
    </lineage>
</organism>
<name>A0A0J5LYJ9_PLUGE</name>
<sequence>MRIRTLSLWLGGALLGFFHVSAQAEAWTLTQALTAARHYSAELSASRNEASALDAMADSARQLPDPKLKFGIENVPVQGNNDRRFTREGMTMQRVGIMQRYVSGEKRDRKAQTLIAQSRSVEAQSQTLLANLQRDTAQAWLALALSQQALASARALVAETERQQRAQRASVGAGSSSPDSVLALKMTLLGMRDSVTLAGRDVRLAQARLLQLTGKNVTAVSGPLPSWQRLPADESALLAGVAQHPEVVAAVREAGAAKSRSAESAIAAIPDVEVELYYARRGDDYDDMAGVMFTVDLPLFQAKRQDKDHAADVSRTLQANDKLAQVERAHAAQLSALIADYQAAQAIWLRQRDEVLPLQRQRVSLLNAQYRSGQSDLSALLAARRDLLTATLATLNAEKTVAKSWAAIRYLIPQETTL</sequence>
<evidence type="ECO:0000313" key="2">
    <source>
        <dbReference type="EMBL" id="KMK14186.1"/>
    </source>
</evidence>
<dbReference type="PANTHER" id="PTHR30203">
    <property type="entry name" value="OUTER MEMBRANE CATION EFFLUX PROTEIN"/>
    <property type="match status" value="1"/>
</dbReference>
<feature type="chain" id="PRO_5005262609" evidence="1">
    <location>
        <begin position="25"/>
        <end position="418"/>
    </location>
</feature>
<dbReference type="PATRIC" id="fig|61647.15.peg.5368"/>